<dbReference type="EMBL" id="MK072117">
    <property type="protein sequence ID" value="AYV78931.1"/>
    <property type="molecule type" value="Genomic_DNA"/>
</dbReference>
<sequence>MSGHVVLHMLTEFVGFLLHAYKVSRKVYVIVHPMLAIASTHSCCCSLIRHCDDSQTYLQGLHPPHFVHPKIRH</sequence>
<evidence type="ECO:0000313" key="1">
    <source>
        <dbReference type="EMBL" id="AYV78931.1"/>
    </source>
</evidence>
<reference evidence="1" key="1">
    <citation type="submission" date="2018-10" db="EMBL/GenBank/DDBJ databases">
        <title>Hidden diversity of soil giant viruses.</title>
        <authorList>
            <person name="Schulz F."/>
            <person name="Alteio L."/>
            <person name="Goudeau D."/>
            <person name="Ryan E.M."/>
            <person name="Malmstrom R.R."/>
            <person name="Blanchard J."/>
            <person name="Woyke T."/>
        </authorList>
    </citation>
    <scope>NUCLEOTIDE SEQUENCE</scope>
    <source>
        <strain evidence="1">EDV1</strain>
    </source>
</reference>
<organism evidence="1">
    <name type="scientific">Edafosvirus sp</name>
    <dbReference type="NCBI Taxonomy" id="2487765"/>
    <lineage>
        <taxon>Viruses</taxon>
        <taxon>Varidnaviria</taxon>
        <taxon>Bamfordvirae</taxon>
        <taxon>Nucleocytoviricota</taxon>
        <taxon>Megaviricetes</taxon>
        <taxon>Imitervirales</taxon>
        <taxon>Mimiviridae</taxon>
        <taxon>Klosneuvirinae</taxon>
    </lineage>
</organism>
<name>A0A3G4ZY40_9VIRU</name>
<gene>
    <name evidence="1" type="ORF">Edafosvirus52_5</name>
</gene>
<accession>A0A3G4ZY40</accession>
<proteinExistence type="predicted"/>
<protein>
    <submittedName>
        <fullName evidence="1">Uncharacterized protein</fullName>
    </submittedName>
</protein>